<dbReference type="EMBL" id="FTNK01000029">
    <property type="protein sequence ID" value="SIR66155.1"/>
    <property type="molecule type" value="Genomic_DNA"/>
</dbReference>
<keyword evidence="1" id="KW-0812">Transmembrane</keyword>
<dbReference type="Pfam" id="PF14504">
    <property type="entry name" value="CAP_assoc_N"/>
    <property type="match status" value="1"/>
</dbReference>
<protein>
    <submittedName>
        <fullName evidence="3">CAP-associated N-terminal</fullName>
    </submittedName>
</protein>
<keyword evidence="1" id="KW-1133">Transmembrane helix</keyword>
<reference evidence="3 4" key="1">
    <citation type="submission" date="2017-01" db="EMBL/GenBank/DDBJ databases">
        <authorList>
            <person name="Varghese N."/>
            <person name="Submissions S."/>
        </authorList>
    </citation>
    <scope>NUCLEOTIDE SEQUENCE [LARGE SCALE GENOMIC DNA]</scope>
    <source>
        <strain evidence="3 4">ATCC 23464</strain>
    </source>
</reference>
<name>A0ABY1KGZ8_9BACL</name>
<dbReference type="Gene3D" id="3.40.33.10">
    <property type="entry name" value="CAP"/>
    <property type="match status" value="1"/>
</dbReference>
<feature type="transmembrane region" description="Helical" evidence="1">
    <location>
        <begin position="14"/>
        <end position="34"/>
    </location>
</feature>
<dbReference type="Proteomes" id="UP000186666">
    <property type="component" value="Unassembled WGS sequence"/>
</dbReference>
<dbReference type="RefSeq" id="WP_068591632.1">
    <property type="nucleotide sequence ID" value="NZ_FTNK01000029.1"/>
</dbReference>
<gene>
    <name evidence="3" type="ORF">SAMN05421578_1298</name>
</gene>
<keyword evidence="4" id="KW-1185">Reference proteome</keyword>
<accession>A0ABY1KGZ8</accession>
<keyword evidence="1" id="KW-0472">Membrane</keyword>
<evidence type="ECO:0000256" key="1">
    <source>
        <dbReference type="SAM" id="Phobius"/>
    </source>
</evidence>
<dbReference type="InterPro" id="IPR029410">
    <property type="entry name" value="CAP_assoc"/>
</dbReference>
<sequence length="393" mass="44101">MEINTKVERKTRHVGRWVTHLVSIMILVVILWTVTVSDSLKVNAAASSVSVVNGSIIQYPYLTIQVLMQKKPIVIRPGMTKQQVDQLLGKPIEIESSSFKGYAYSSTPAVQVGYLNGKVASIFTTGYESSLNGQFKYGTPWKKVLAKLGQPSQVEEYRYHYVFQLTNGKLKQIYGKDIQAGKGRMDVYTLTFTSSMSGNVKGIFVEQATFTQAMEDRYTKPDPTKATFPEEEIIGISNGEDKPISLGMRRETVEAANGKPDGHLSYSMVVMDSYGTVSVYYRGDIVAAILVDPSPEAQTNKGLRMPVSRKEVLRIYGEPTFRNPLSLDYNFEVVGDRLQAMGMFKSLDPKYGQNEKYSLTFIANETNPDQIEYFILNDSDFLYDENNIPKPLN</sequence>
<dbReference type="InterPro" id="IPR035940">
    <property type="entry name" value="CAP_sf"/>
</dbReference>
<feature type="domain" description="CAP-associated" evidence="2">
    <location>
        <begin position="78"/>
        <end position="170"/>
    </location>
</feature>
<comment type="caution">
    <text evidence="3">The sequence shown here is derived from an EMBL/GenBank/DDBJ whole genome shotgun (WGS) entry which is preliminary data.</text>
</comment>
<evidence type="ECO:0000313" key="3">
    <source>
        <dbReference type="EMBL" id="SIR66155.1"/>
    </source>
</evidence>
<proteinExistence type="predicted"/>
<evidence type="ECO:0000259" key="2">
    <source>
        <dbReference type="Pfam" id="PF14504"/>
    </source>
</evidence>
<evidence type="ECO:0000313" key="4">
    <source>
        <dbReference type="Proteomes" id="UP000186666"/>
    </source>
</evidence>
<organism evidence="3 4">
    <name type="scientific">Paenibacillus macquariensis</name>
    <dbReference type="NCBI Taxonomy" id="948756"/>
    <lineage>
        <taxon>Bacteria</taxon>
        <taxon>Bacillati</taxon>
        <taxon>Bacillota</taxon>
        <taxon>Bacilli</taxon>
        <taxon>Bacillales</taxon>
        <taxon>Paenibacillaceae</taxon>
        <taxon>Paenibacillus</taxon>
    </lineage>
</organism>